<evidence type="ECO:0000256" key="3">
    <source>
        <dbReference type="ARBA" id="ARBA00023098"/>
    </source>
</evidence>
<dbReference type="GO" id="GO:0006631">
    <property type="term" value="P:fatty acid metabolic process"/>
    <property type="evidence" value="ECO:0007669"/>
    <property type="project" value="TreeGrafter"/>
</dbReference>
<feature type="domain" description="PNPLA" evidence="6">
    <location>
        <begin position="348"/>
        <end position="548"/>
    </location>
</feature>
<accession>A0AAD8PEU1</accession>
<dbReference type="SUPFAM" id="SSF52151">
    <property type="entry name" value="FabD/lysophospholipase-like"/>
    <property type="match status" value="1"/>
</dbReference>
<keyword evidence="1" id="KW-0378">Hydrolase</keyword>
<dbReference type="Proteomes" id="UP001230268">
    <property type="component" value="Unassembled WGS sequence"/>
</dbReference>
<keyword evidence="2" id="KW-0442">Lipid degradation</keyword>
<proteinExistence type="predicted"/>
<dbReference type="PANTHER" id="PTHR24185:SF1">
    <property type="entry name" value="CALCIUM-INDEPENDENT PHOSPHOLIPASE A2-GAMMA"/>
    <property type="match status" value="1"/>
</dbReference>
<dbReference type="GO" id="GO:0004620">
    <property type="term" value="F:phospholipase activity"/>
    <property type="evidence" value="ECO:0007669"/>
    <property type="project" value="TreeGrafter"/>
</dbReference>
<evidence type="ECO:0000256" key="5">
    <source>
        <dbReference type="SAM" id="MobiDB-lite"/>
    </source>
</evidence>
<comment type="caution">
    <text evidence="7">The sequence shown here is derived from an EMBL/GenBank/DDBJ whole genome shotgun (WGS) entry which is preliminary data.</text>
</comment>
<dbReference type="PROSITE" id="PS51635">
    <property type="entry name" value="PNPLA"/>
    <property type="match status" value="1"/>
</dbReference>
<keyword evidence="3" id="KW-0443">Lipid metabolism</keyword>
<evidence type="ECO:0000256" key="2">
    <source>
        <dbReference type="ARBA" id="ARBA00022963"/>
    </source>
</evidence>
<evidence type="ECO:0000313" key="7">
    <source>
        <dbReference type="EMBL" id="KAK1444068.1"/>
    </source>
</evidence>
<dbReference type="PANTHER" id="PTHR24185">
    <property type="entry name" value="CALCIUM-INDEPENDENT PHOSPHOLIPASE A2-GAMMA"/>
    <property type="match status" value="1"/>
</dbReference>
<evidence type="ECO:0000313" key="8">
    <source>
        <dbReference type="Proteomes" id="UP001230268"/>
    </source>
</evidence>
<evidence type="ECO:0000256" key="4">
    <source>
        <dbReference type="PROSITE-ProRule" id="PRU01161"/>
    </source>
</evidence>
<sequence>MSDIGVPEKGSGNSLYEHLYSNHIDCADHLCNDESSDVDSPSSADASEDEMIGNARQAESTRGSLRNEFIRRSNSSVVLPVTPSLCEGNAEAVSEFSESPTNLSRHYLYSEDEDDSVLSDPFLGYSEEKTPKGKFGVNWSTSKLSPLKRYSNLTKALGKYKQSTRDKDSDTEEFSSIWTDFSSAGRMNGAENCMIGSFEGKESVNLALTKRGFYTLFLKSGKTVDTLKGELCSSKIKVKYTILDCKRDKFKINAAYPSCKDGHTSSEFVSHDQFDDDSFSFLNSGSVTIGNKSMKIILLKSSHDTLLQFSMMHHLLDCSPTVLYKLLYCGWCQTLPRSISPHLRLRILSIDSCDNLGTSALAVLYALEQRLNALHGSNVKLADHFDMICGTGTGAMLALCLLKGYSIKELRVQWQNLLTGLFKLPHSMTYGLMFGHSNVNKFITHWMEMLGVDFMCTKQKPLCVVTSTNIKSNESELFLFRNYTNVHSPYAGTTLAPMWFAGWASNAIPTYVKGPSDNYLKSIGCKVDREAHFVDGQLLCTNPSLVALQEACELYGFTLRKLIEDNLEMFLSVGTTRKHSKPSKILSPHSWQALTKKAATNKQIEHCHTQQLFGEHPDRYQRIEVHRLQGCKYGRTDKPAVDKTFNNALELVNAYTGQQLEKIAKRLNF</sequence>
<dbReference type="GO" id="GO:0016020">
    <property type="term" value="C:membrane"/>
    <property type="evidence" value="ECO:0007669"/>
    <property type="project" value="TreeGrafter"/>
</dbReference>
<dbReference type="GO" id="GO:0016042">
    <property type="term" value="P:lipid catabolic process"/>
    <property type="evidence" value="ECO:0007669"/>
    <property type="project" value="UniProtKB-KW"/>
</dbReference>
<protein>
    <recommendedName>
        <fullName evidence="6">PNPLA domain-containing protein</fullName>
    </recommendedName>
</protein>
<name>A0AAD8PEU1_BABGI</name>
<feature type="region of interest" description="Disordered" evidence="5">
    <location>
        <begin position="33"/>
        <end position="61"/>
    </location>
</feature>
<dbReference type="AlphaFoldDB" id="A0AAD8PEU1"/>
<gene>
    <name evidence="7" type="ORF">BgAZ_209440</name>
</gene>
<dbReference type="InterPro" id="IPR002641">
    <property type="entry name" value="PNPLA_dom"/>
</dbReference>
<reference evidence="7" key="1">
    <citation type="submission" date="2023-08" db="EMBL/GenBank/DDBJ databases">
        <title>Draft sequence of the Babesia gibsoni genome.</title>
        <authorList>
            <person name="Yamagishi J.Y."/>
            <person name="Xuan X.X."/>
        </authorList>
    </citation>
    <scope>NUCLEOTIDE SEQUENCE</scope>
    <source>
        <strain evidence="7">Azabu</strain>
    </source>
</reference>
<dbReference type="EMBL" id="JAVEPI010000002">
    <property type="protein sequence ID" value="KAK1444068.1"/>
    <property type="molecule type" value="Genomic_DNA"/>
</dbReference>
<evidence type="ECO:0000259" key="6">
    <source>
        <dbReference type="PROSITE" id="PS51635"/>
    </source>
</evidence>
<organism evidence="7 8">
    <name type="scientific">Babesia gibsoni</name>
    <dbReference type="NCBI Taxonomy" id="33632"/>
    <lineage>
        <taxon>Eukaryota</taxon>
        <taxon>Sar</taxon>
        <taxon>Alveolata</taxon>
        <taxon>Apicomplexa</taxon>
        <taxon>Aconoidasida</taxon>
        <taxon>Piroplasmida</taxon>
        <taxon>Babesiidae</taxon>
        <taxon>Babesia</taxon>
    </lineage>
</organism>
<keyword evidence="8" id="KW-1185">Reference proteome</keyword>
<dbReference type="InterPro" id="IPR016035">
    <property type="entry name" value="Acyl_Trfase/lysoPLipase"/>
</dbReference>
<dbReference type="Pfam" id="PF01734">
    <property type="entry name" value="Patatin"/>
    <property type="match status" value="1"/>
</dbReference>
<evidence type="ECO:0000256" key="1">
    <source>
        <dbReference type="ARBA" id="ARBA00022801"/>
    </source>
</evidence>
<comment type="caution">
    <text evidence="4">Lacks conserved residue(s) required for the propagation of feature annotation.</text>
</comment>
<dbReference type="Gene3D" id="3.40.1090.10">
    <property type="entry name" value="Cytosolic phospholipase A2 catalytic domain"/>
    <property type="match status" value="1"/>
</dbReference>